<dbReference type="SUPFAM" id="SSF52172">
    <property type="entry name" value="CheY-like"/>
    <property type="match status" value="2"/>
</dbReference>
<gene>
    <name evidence="5" type="ORF">SAMN06296036_10634</name>
</gene>
<dbReference type="EMBL" id="FWZT01000006">
    <property type="protein sequence ID" value="SMF16386.1"/>
    <property type="molecule type" value="Genomic_DNA"/>
</dbReference>
<keyword evidence="6" id="KW-1185">Reference proteome</keyword>
<feature type="domain" description="Response regulatory" evidence="4">
    <location>
        <begin position="128"/>
        <end position="242"/>
    </location>
</feature>
<feature type="modified residue" description="4-aspartylphosphate" evidence="3">
    <location>
        <position position="54"/>
    </location>
</feature>
<dbReference type="CDD" id="cd00156">
    <property type="entry name" value="REC"/>
    <property type="match status" value="1"/>
</dbReference>
<dbReference type="PROSITE" id="PS50110">
    <property type="entry name" value="RESPONSE_REGULATORY"/>
    <property type="match status" value="2"/>
</dbReference>
<dbReference type="Gene3D" id="3.40.50.2300">
    <property type="match status" value="2"/>
</dbReference>
<sequence length="242" mass="27263">MKKILIADDSEEMIDYYKECFAGIDAEFQLKTFKDPTQALECFKKEVFSLIITDIMMPGMNGFELLKKIRELDSFTTVLVVTGYLNAIDDAIILDPHTFVSEKPVAMAELRSLISSLITIDKISNRRRVLIVDDSRAALFVLSNALKKHGFDVIEANCPSDALEKAQRFSEINLIITDYEMPEMNGVELAESFLFERGNPPVIVLSAKLNVKVKDPKKANIKAWVPKPYKIEVILDTIAKVA</sequence>
<evidence type="ECO:0000256" key="2">
    <source>
        <dbReference type="ARBA" id="ARBA00023012"/>
    </source>
</evidence>
<evidence type="ECO:0000259" key="4">
    <source>
        <dbReference type="PROSITE" id="PS50110"/>
    </source>
</evidence>
<dbReference type="OrthoDB" id="9782655at2"/>
<accession>A0A1Y6BKH7</accession>
<keyword evidence="2" id="KW-0902">Two-component regulatory system</keyword>
<dbReference type="GO" id="GO:0000160">
    <property type="term" value="P:phosphorelay signal transduction system"/>
    <property type="evidence" value="ECO:0007669"/>
    <property type="project" value="UniProtKB-KW"/>
</dbReference>
<dbReference type="SMART" id="SM00448">
    <property type="entry name" value="REC"/>
    <property type="match status" value="2"/>
</dbReference>
<name>A0A1Y6BKH7_9BACT</name>
<organism evidence="5 6">
    <name type="scientific">Pseudobacteriovorax antillogorgiicola</name>
    <dbReference type="NCBI Taxonomy" id="1513793"/>
    <lineage>
        <taxon>Bacteria</taxon>
        <taxon>Pseudomonadati</taxon>
        <taxon>Bdellovibrionota</taxon>
        <taxon>Oligoflexia</taxon>
        <taxon>Oligoflexales</taxon>
        <taxon>Pseudobacteriovoracaceae</taxon>
        <taxon>Pseudobacteriovorax</taxon>
    </lineage>
</organism>
<dbReference type="STRING" id="1513793.SAMN06296036_10634"/>
<dbReference type="PANTHER" id="PTHR44591:SF14">
    <property type="entry name" value="PROTEIN PILG"/>
    <property type="match status" value="1"/>
</dbReference>
<evidence type="ECO:0000313" key="5">
    <source>
        <dbReference type="EMBL" id="SMF16386.1"/>
    </source>
</evidence>
<evidence type="ECO:0000256" key="1">
    <source>
        <dbReference type="ARBA" id="ARBA00022553"/>
    </source>
</evidence>
<evidence type="ECO:0000256" key="3">
    <source>
        <dbReference type="PROSITE-ProRule" id="PRU00169"/>
    </source>
</evidence>
<proteinExistence type="predicted"/>
<dbReference type="RefSeq" id="WP_132318082.1">
    <property type="nucleotide sequence ID" value="NZ_FWZT01000006.1"/>
</dbReference>
<keyword evidence="1 3" id="KW-0597">Phosphoprotein</keyword>
<dbReference type="InterPro" id="IPR001789">
    <property type="entry name" value="Sig_transdc_resp-reg_receiver"/>
</dbReference>
<evidence type="ECO:0000313" key="6">
    <source>
        <dbReference type="Proteomes" id="UP000192907"/>
    </source>
</evidence>
<dbReference type="Proteomes" id="UP000192907">
    <property type="component" value="Unassembled WGS sequence"/>
</dbReference>
<dbReference type="Pfam" id="PF00072">
    <property type="entry name" value="Response_reg"/>
    <property type="match status" value="2"/>
</dbReference>
<feature type="modified residue" description="4-aspartylphosphate" evidence="3">
    <location>
        <position position="178"/>
    </location>
</feature>
<protein>
    <submittedName>
        <fullName evidence="5">Response regulator receiver domain-containing protein</fullName>
    </submittedName>
</protein>
<dbReference type="AlphaFoldDB" id="A0A1Y6BKH7"/>
<dbReference type="PANTHER" id="PTHR44591">
    <property type="entry name" value="STRESS RESPONSE REGULATOR PROTEIN 1"/>
    <property type="match status" value="1"/>
</dbReference>
<feature type="domain" description="Response regulatory" evidence="4">
    <location>
        <begin position="3"/>
        <end position="118"/>
    </location>
</feature>
<dbReference type="InterPro" id="IPR050595">
    <property type="entry name" value="Bact_response_regulator"/>
</dbReference>
<dbReference type="InterPro" id="IPR011006">
    <property type="entry name" value="CheY-like_superfamily"/>
</dbReference>
<reference evidence="6" key="1">
    <citation type="submission" date="2017-04" db="EMBL/GenBank/DDBJ databases">
        <authorList>
            <person name="Varghese N."/>
            <person name="Submissions S."/>
        </authorList>
    </citation>
    <scope>NUCLEOTIDE SEQUENCE [LARGE SCALE GENOMIC DNA]</scope>
    <source>
        <strain evidence="6">RKEM611</strain>
    </source>
</reference>